<dbReference type="Pfam" id="PF08241">
    <property type="entry name" value="Methyltransf_11"/>
    <property type="match status" value="1"/>
</dbReference>
<keyword evidence="2" id="KW-0808">Transferase</keyword>
<evidence type="ECO:0000259" key="4">
    <source>
        <dbReference type="Pfam" id="PF08241"/>
    </source>
</evidence>
<evidence type="ECO:0000313" key="5">
    <source>
        <dbReference type="EMBL" id="MET3750932.1"/>
    </source>
</evidence>
<evidence type="ECO:0000256" key="2">
    <source>
        <dbReference type="ARBA" id="ARBA00022679"/>
    </source>
</evidence>
<dbReference type="CDD" id="cd02440">
    <property type="entry name" value="AdoMet_MTases"/>
    <property type="match status" value="1"/>
</dbReference>
<reference evidence="5 6" key="1">
    <citation type="submission" date="2024-06" db="EMBL/GenBank/DDBJ databases">
        <title>Genomic Encyclopedia of Type Strains, Phase IV (KMG-IV): sequencing the most valuable type-strain genomes for metagenomic binning, comparative biology and taxonomic classification.</title>
        <authorList>
            <person name="Goeker M."/>
        </authorList>
    </citation>
    <scope>NUCLEOTIDE SEQUENCE [LARGE SCALE GENOMIC DNA]</scope>
    <source>
        <strain evidence="5 6">DSM 29492</strain>
    </source>
</reference>
<evidence type="ECO:0000313" key="6">
    <source>
        <dbReference type="Proteomes" id="UP001549106"/>
    </source>
</evidence>
<dbReference type="InterPro" id="IPR029063">
    <property type="entry name" value="SAM-dependent_MTases_sf"/>
</dbReference>
<gene>
    <name evidence="5" type="ORF">ABID24_002185</name>
</gene>
<feature type="domain" description="Methyltransferase type 11" evidence="4">
    <location>
        <begin position="47"/>
        <end position="141"/>
    </location>
</feature>
<dbReference type="PANTHER" id="PTHR43464:SF19">
    <property type="entry name" value="UBIQUINONE BIOSYNTHESIS O-METHYLTRANSFERASE, MITOCHONDRIAL"/>
    <property type="match status" value="1"/>
</dbReference>
<keyword evidence="6" id="KW-1185">Reference proteome</keyword>
<protein>
    <submittedName>
        <fullName evidence="5">Ubiquinone/menaquinone biosynthesis C-methylase UbiE</fullName>
    </submittedName>
</protein>
<sequence length="243" mass="28531">MKENKYDEQKFFMKYSEMERSKKGLQGAGEWTELQKILPDFKDKKVLDLGCGYGWHCKYAADQGASSVLGTDISHKMLETAKRKNSDDRITYQCSAMEDLEFPAETFDIVISSLAFHYVKEYEQLMKRIVMWLKQGGELVFSVEHPVFTSYGTQDWYYNADGNILHFPVDNYYYEGERNAVFLGEKVTKYHRTMTTYINSLLENGFMLEHFVEPKPPKEMMNLKGMKDEMRRPIMFLISARKK</sequence>
<proteinExistence type="predicted"/>
<dbReference type="SUPFAM" id="SSF53335">
    <property type="entry name" value="S-adenosyl-L-methionine-dependent methyltransferases"/>
    <property type="match status" value="1"/>
</dbReference>
<dbReference type="PANTHER" id="PTHR43464">
    <property type="entry name" value="METHYLTRANSFERASE"/>
    <property type="match status" value="1"/>
</dbReference>
<keyword evidence="5" id="KW-0830">Ubiquinone</keyword>
<keyword evidence="3" id="KW-0949">S-adenosyl-L-methionine</keyword>
<dbReference type="Gene3D" id="3.40.50.150">
    <property type="entry name" value="Vaccinia Virus protein VP39"/>
    <property type="match status" value="1"/>
</dbReference>
<keyword evidence="1" id="KW-0489">Methyltransferase</keyword>
<accession>A0ABV2M621</accession>
<organism evidence="5 6">
    <name type="scientific">Blautia caecimuris</name>
    <dbReference type="NCBI Taxonomy" id="1796615"/>
    <lineage>
        <taxon>Bacteria</taxon>
        <taxon>Bacillati</taxon>
        <taxon>Bacillota</taxon>
        <taxon>Clostridia</taxon>
        <taxon>Lachnospirales</taxon>
        <taxon>Lachnospiraceae</taxon>
        <taxon>Blautia</taxon>
    </lineage>
</organism>
<name>A0ABV2M621_9FIRM</name>
<dbReference type="EMBL" id="JBEPMJ010000015">
    <property type="protein sequence ID" value="MET3750932.1"/>
    <property type="molecule type" value="Genomic_DNA"/>
</dbReference>
<evidence type="ECO:0000256" key="1">
    <source>
        <dbReference type="ARBA" id="ARBA00022603"/>
    </source>
</evidence>
<dbReference type="InterPro" id="IPR013216">
    <property type="entry name" value="Methyltransf_11"/>
</dbReference>
<evidence type="ECO:0000256" key="3">
    <source>
        <dbReference type="ARBA" id="ARBA00022691"/>
    </source>
</evidence>
<dbReference type="Proteomes" id="UP001549106">
    <property type="component" value="Unassembled WGS sequence"/>
</dbReference>
<comment type="caution">
    <text evidence="5">The sequence shown here is derived from an EMBL/GenBank/DDBJ whole genome shotgun (WGS) entry which is preliminary data.</text>
</comment>
<dbReference type="RefSeq" id="WP_173752707.1">
    <property type="nucleotide sequence ID" value="NZ_BAABXP010000002.1"/>
</dbReference>